<name>A0A822ZRF4_NELNU</name>
<keyword evidence="3" id="KW-1185">Reference proteome</keyword>
<feature type="region of interest" description="Disordered" evidence="1">
    <location>
        <begin position="85"/>
        <end position="158"/>
    </location>
</feature>
<feature type="compositionally biased region" description="Acidic residues" evidence="1">
    <location>
        <begin position="120"/>
        <end position="129"/>
    </location>
</feature>
<dbReference type="EMBL" id="DUZY01000008">
    <property type="protein sequence ID" value="DAD47467.1"/>
    <property type="molecule type" value="Genomic_DNA"/>
</dbReference>
<accession>A0A822ZRF4</accession>
<organism evidence="2 3">
    <name type="scientific">Nelumbo nucifera</name>
    <name type="common">Sacred lotus</name>
    <dbReference type="NCBI Taxonomy" id="4432"/>
    <lineage>
        <taxon>Eukaryota</taxon>
        <taxon>Viridiplantae</taxon>
        <taxon>Streptophyta</taxon>
        <taxon>Embryophyta</taxon>
        <taxon>Tracheophyta</taxon>
        <taxon>Spermatophyta</taxon>
        <taxon>Magnoliopsida</taxon>
        <taxon>Proteales</taxon>
        <taxon>Nelumbonaceae</taxon>
        <taxon>Nelumbo</taxon>
    </lineage>
</organism>
<dbReference type="Proteomes" id="UP000607653">
    <property type="component" value="Unassembled WGS sequence"/>
</dbReference>
<protein>
    <submittedName>
        <fullName evidence="2">Uncharacterized protein</fullName>
    </submittedName>
</protein>
<sequence>MLKVVDLAKKWEAEEKQKDEHIYELEKEVEEHRSLLAECMAIFIEELKEVGAHAVRAYKASSEFNDFISETATSAFHKGFKGFSMETVEQAEGEDPESEEDSEDIANEEAREKSGNIDVAGDEVMETDEVTATSTSMEVDPVKDPENIDGGGEEPHHN</sequence>
<evidence type="ECO:0000256" key="1">
    <source>
        <dbReference type="SAM" id="MobiDB-lite"/>
    </source>
</evidence>
<evidence type="ECO:0000313" key="3">
    <source>
        <dbReference type="Proteomes" id="UP000607653"/>
    </source>
</evidence>
<evidence type="ECO:0000313" key="2">
    <source>
        <dbReference type="EMBL" id="DAD47467.1"/>
    </source>
</evidence>
<proteinExistence type="predicted"/>
<feature type="compositionally biased region" description="Acidic residues" evidence="1">
    <location>
        <begin position="89"/>
        <end position="107"/>
    </location>
</feature>
<comment type="caution">
    <text evidence="2">The sequence shown here is derived from an EMBL/GenBank/DDBJ whole genome shotgun (WGS) entry which is preliminary data.</text>
</comment>
<reference evidence="2 3" key="1">
    <citation type="journal article" date="2020" name="Mol. Biol. Evol.">
        <title>Distinct Expression and Methylation Patterns for Genes with Different Fates following a Single Whole-Genome Duplication in Flowering Plants.</title>
        <authorList>
            <person name="Shi T."/>
            <person name="Rahmani R.S."/>
            <person name="Gugger P.F."/>
            <person name="Wang M."/>
            <person name="Li H."/>
            <person name="Zhang Y."/>
            <person name="Li Z."/>
            <person name="Wang Q."/>
            <person name="Van de Peer Y."/>
            <person name="Marchal K."/>
            <person name="Chen J."/>
        </authorList>
    </citation>
    <scope>NUCLEOTIDE SEQUENCE [LARGE SCALE GENOMIC DNA]</scope>
    <source>
        <tissue evidence="2">Leaf</tissue>
    </source>
</reference>
<dbReference type="AlphaFoldDB" id="A0A822ZRF4"/>
<gene>
    <name evidence="2" type="ORF">HUJ06_017404</name>
</gene>